<dbReference type="Proteomes" id="UP000324222">
    <property type="component" value="Unassembled WGS sequence"/>
</dbReference>
<name>A0A5B7E471_PORTR</name>
<accession>A0A5B7E471</accession>
<sequence length="62" mass="7044">MQISVICARNQESVNHCTMLVNGRMQEIVDCMCTAEDGTTRLILDHNVLEWKLYGRGKECEG</sequence>
<dbReference type="AlphaFoldDB" id="A0A5B7E471"/>
<reference evidence="1 2" key="1">
    <citation type="submission" date="2019-05" db="EMBL/GenBank/DDBJ databases">
        <title>Another draft genome of Portunus trituberculatus and its Hox gene families provides insights of decapod evolution.</title>
        <authorList>
            <person name="Jeong J.-H."/>
            <person name="Song I."/>
            <person name="Kim S."/>
            <person name="Choi T."/>
            <person name="Kim D."/>
            <person name="Ryu S."/>
            <person name="Kim W."/>
        </authorList>
    </citation>
    <scope>NUCLEOTIDE SEQUENCE [LARGE SCALE GENOMIC DNA]</scope>
    <source>
        <tissue evidence="1">Muscle</tissue>
    </source>
</reference>
<evidence type="ECO:0000313" key="2">
    <source>
        <dbReference type="Proteomes" id="UP000324222"/>
    </source>
</evidence>
<keyword evidence="2" id="KW-1185">Reference proteome</keyword>
<protein>
    <submittedName>
        <fullName evidence="1">Uncharacterized protein</fullName>
    </submittedName>
</protein>
<organism evidence="1 2">
    <name type="scientific">Portunus trituberculatus</name>
    <name type="common">Swimming crab</name>
    <name type="synonym">Neptunus trituberculatus</name>
    <dbReference type="NCBI Taxonomy" id="210409"/>
    <lineage>
        <taxon>Eukaryota</taxon>
        <taxon>Metazoa</taxon>
        <taxon>Ecdysozoa</taxon>
        <taxon>Arthropoda</taxon>
        <taxon>Crustacea</taxon>
        <taxon>Multicrustacea</taxon>
        <taxon>Malacostraca</taxon>
        <taxon>Eumalacostraca</taxon>
        <taxon>Eucarida</taxon>
        <taxon>Decapoda</taxon>
        <taxon>Pleocyemata</taxon>
        <taxon>Brachyura</taxon>
        <taxon>Eubrachyura</taxon>
        <taxon>Portunoidea</taxon>
        <taxon>Portunidae</taxon>
        <taxon>Portuninae</taxon>
        <taxon>Portunus</taxon>
    </lineage>
</organism>
<gene>
    <name evidence="1" type="ORF">E2C01_022053</name>
</gene>
<evidence type="ECO:0000313" key="1">
    <source>
        <dbReference type="EMBL" id="MPC28842.1"/>
    </source>
</evidence>
<comment type="caution">
    <text evidence="1">The sequence shown here is derived from an EMBL/GenBank/DDBJ whole genome shotgun (WGS) entry which is preliminary data.</text>
</comment>
<dbReference type="EMBL" id="VSRR010001975">
    <property type="protein sequence ID" value="MPC28842.1"/>
    <property type="molecule type" value="Genomic_DNA"/>
</dbReference>
<proteinExistence type="predicted"/>